<reference evidence="1 2" key="1">
    <citation type="journal article" date="2017" name="Front. Microbiol.">
        <title>New Insights into the Diversity of the Genus Faecalibacterium.</title>
        <authorList>
            <person name="Benevides L."/>
            <person name="Burman S."/>
            <person name="Martin R."/>
            <person name="Robert V."/>
            <person name="Thomas M."/>
            <person name="Miquel S."/>
            <person name="Chain F."/>
            <person name="Sokol H."/>
            <person name="Bermudez-Humaran L.G."/>
            <person name="Morrison M."/>
            <person name="Langella P."/>
            <person name="Azevedo V.A."/>
            <person name="Chatel J.M."/>
            <person name="Soares S."/>
        </authorList>
    </citation>
    <scope>NUCLEOTIDE SEQUENCE [LARGE SCALE GENOMIC DNA]</scope>
    <source>
        <strain evidence="2">CNCM I-4541</strain>
    </source>
</reference>
<gene>
    <name evidence="1" type="ORF">CGS49_05635</name>
</gene>
<accession>A0ACC9D077</accession>
<dbReference type="EMBL" id="NMTR01000014">
    <property type="protein sequence ID" value="PDX61479.1"/>
    <property type="molecule type" value="Genomic_DNA"/>
</dbReference>
<keyword evidence="2" id="KW-1185">Reference proteome</keyword>
<evidence type="ECO:0000313" key="2">
    <source>
        <dbReference type="Proteomes" id="UP000220959"/>
    </source>
</evidence>
<name>A0ACC9D077_9FIRM</name>
<organism evidence="1 2">
    <name type="scientific">Faecalibacterium langellae</name>
    <dbReference type="NCBI Taxonomy" id="3435293"/>
    <lineage>
        <taxon>Bacteria</taxon>
        <taxon>Bacillati</taxon>
        <taxon>Bacillota</taxon>
        <taxon>Clostridia</taxon>
        <taxon>Eubacteriales</taxon>
        <taxon>Oscillospiraceae</taxon>
        <taxon>Faecalibacterium</taxon>
    </lineage>
</organism>
<proteinExistence type="predicted"/>
<dbReference type="Proteomes" id="UP000220959">
    <property type="component" value="Unassembled WGS sequence"/>
</dbReference>
<comment type="caution">
    <text evidence="1">The sequence shown here is derived from an EMBL/GenBank/DDBJ whole genome shotgun (WGS) entry which is preliminary data.</text>
</comment>
<sequence>MRRKITAIILAMLMILTLTPMNAFAAAPSVQEVETLIAQIGTVTRENRSAVEKAVNAYNQLDDASKAGVSNFAVLAEAQQILGIKDALAKLEMHQDKVENTKIWFSPYTEKCEETGQSVVALCIGMKENINMPMLMMSMEYIGDKDLRMNAIKIRAGDNKFTYNSGAFEKIERGNIKINNIEKYAERGTTWVEEFDIKMLKEFLSADEVIVRFQRENYGTTEYIDHTVTPEERQAITDVLNAYNLMCSVSPEVLHKALA</sequence>
<protein>
    <submittedName>
        <fullName evidence="1">Uncharacterized protein</fullName>
    </submittedName>
</protein>
<evidence type="ECO:0000313" key="1">
    <source>
        <dbReference type="EMBL" id="PDX61479.1"/>
    </source>
</evidence>